<dbReference type="PANTHER" id="PTHR38098:SF1">
    <property type="entry name" value="LPS-ASSEMBLY LIPOPROTEIN LPTE"/>
    <property type="match status" value="1"/>
</dbReference>
<dbReference type="PROSITE" id="PS51257">
    <property type="entry name" value="PROKAR_LIPOPROTEIN"/>
    <property type="match status" value="1"/>
</dbReference>
<dbReference type="Pfam" id="PF04390">
    <property type="entry name" value="LptE"/>
    <property type="match status" value="1"/>
</dbReference>
<accession>A0A3B0XDK1</accession>
<evidence type="ECO:0008006" key="5">
    <source>
        <dbReference type="Google" id="ProtNLM"/>
    </source>
</evidence>
<keyword evidence="2" id="KW-0472">Membrane</keyword>
<evidence type="ECO:0000256" key="3">
    <source>
        <dbReference type="ARBA" id="ARBA00023237"/>
    </source>
</evidence>
<dbReference type="PANTHER" id="PTHR38098">
    <property type="entry name" value="LPS-ASSEMBLY LIPOPROTEIN LPTE"/>
    <property type="match status" value="1"/>
</dbReference>
<dbReference type="GO" id="GO:1990351">
    <property type="term" value="C:transporter complex"/>
    <property type="evidence" value="ECO:0007669"/>
    <property type="project" value="TreeGrafter"/>
</dbReference>
<sequence length="176" mass="20020">MRKRYPQPDRVLPALKGLFCLLLCSLFLSGCGFKLRGAYVLPQVMQTTVIETAQPRSELIRALKRGLKASGVKLVDEAMHSAAVLSVLNEKRSKRIVSLDARGRAREYTLTYAVSFSVKARLQEFEIKQQTVQIDRDYVFDTEDVLGNSREEKRLYQEMGGDLVRLILLRLQSQAK</sequence>
<dbReference type="InterPro" id="IPR007485">
    <property type="entry name" value="LPS_assembly_LptE"/>
</dbReference>
<gene>
    <name evidence="4" type="ORF">MNBD_GAMMA11-2281</name>
</gene>
<dbReference type="EMBL" id="UOFG01000089">
    <property type="protein sequence ID" value="VAW59659.1"/>
    <property type="molecule type" value="Genomic_DNA"/>
</dbReference>
<reference evidence="4" key="1">
    <citation type="submission" date="2018-06" db="EMBL/GenBank/DDBJ databases">
        <authorList>
            <person name="Zhirakovskaya E."/>
        </authorList>
    </citation>
    <scope>NUCLEOTIDE SEQUENCE</scope>
</reference>
<protein>
    <recommendedName>
        <fullName evidence="5">LPS-assembly lipoprotein LptE</fullName>
    </recommendedName>
</protein>
<dbReference type="GO" id="GO:0015920">
    <property type="term" value="P:lipopolysaccharide transport"/>
    <property type="evidence" value="ECO:0007669"/>
    <property type="project" value="TreeGrafter"/>
</dbReference>
<dbReference type="GO" id="GO:0019867">
    <property type="term" value="C:outer membrane"/>
    <property type="evidence" value="ECO:0007669"/>
    <property type="project" value="InterPro"/>
</dbReference>
<organism evidence="4">
    <name type="scientific">hydrothermal vent metagenome</name>
    <dbReference type="NCBI Taxonomy" id="652676"/>
    <lineage>
        <taxon>unclassified sequences</taxon>
        <taxon>metagenomes</taxon>
        <taxon>ecological metagenomes</taxon>
    </lineage>
</organism>
<evidence type="ECO:0000313" key="4">
    <source>
        <dbReference type="EMBL" id="VAW59659.1"/>
    </source>
</evidence>
<keyword evidence="1" id="KW-0732">Signal</keyword>
<keyword evidence="3" id="KW-0998">Cell outer membrane</keyword>
<name>A0A3B0XDK1_9ZZZZ</name>
<dbReference type="GO" id="GO:0043165">
    <property type="term" value="P:Gram-negative-bacterium-type cell outer membrane assembly"/>
    <property type="evidence" value="ECO:0007669"/>
    <property type="project" value="InterPro"/>
</dbReference>
<proteinExistence type="inferred from homology"/>
<dbReference type="AlphaFoldDB" id="A0A3B0XDK1"/>
<dbReference type="HAMAP" id="MF_01186">
    <property type="entry name" value="LPS_assembly_LptE"/>
    <property type="match status" value="1"/>
</dbReference>
<dbReference type="GO" id="GO:0001530">
    <property type="term" value="F:lipopolysaccharide binding"/>
    <property type="evidence" value="ECO:0007669"/>
    <property type="project" value="TreeGrafter"/>
</dbReference>
<evidence type="ECO:0000256" key="1">
    <source>
        <dbReference type="ARBA" id="ARBA00022729"/>
    </source>
</evidence>
<dbReference type="Gene3D" id="3.30.160.150">
    <property type="entry name" value="Lipoprotein like domain"/>
    <property type="match status" value="1"/>
</dbReference>
<evidence type="ECO:0000256" key="2">
    <source>
        <dbReference type="ARBA" id="ARBA00023136"/>
    </source>
</evidence>